<evidence type="ECO:0000256" key="4">
    <source>
        <dbReference type="ARBA" id="ARBA00022679"/>
    </source>
</evidence>
<name>A0ABW7IYI5_9VIBR</name>
<feature type="transmembrane region" description="Helical" evidence="8">
    <location>
        <begin position="284"/>
        <end position="301"/>
    </location>
</feature>
<dbReference type="Pfam" id="PF01040">
    <property type="entry name" value="UbiA"/>
    <property type="match status" value="1"/>
</dbReference>
<dbReference type="InterPro" id="IPR000537">
    <property type="entry name" value="UbiA_prenyltransferase"/>
</dbReference>
<keyword evidence="2 8" id="KW-0474">Menaquinone biosynthesis</keyword>
<evidence type="ECO:0000313" key="10">
    <source>
        <dbReference type="EMBL" id="MFH0266223.1"/>
    </source>
</evidence>
<feature type="transmembrane region" description="Helical" evidence="8">
    <location>
        <begin position="41"/>
        <end position="59"/>
    </location>
</feature>
<evidence type="ECO:0000256" key="9">
    <source>
        <dbReference type="NCBIfam" id="TIGR00751"/>
    </source>
</evidence>
<dbReference type="GO" id="GO:0046428">
    <property type="term" value="F:1,4-dihydroxy-2-naphthoate polyprenyltransferase activity"/>
    <property type="evidence" value="ECO:0007669"/>
    <property type="project" value="UniProtKB-EC"/>
</dbReference>
<dbReference type="RefSeq" id="WP_089140075.1">
    <property type="nucleotide sequence ID" value="NZ_AP018685.1"/>
</dbReference>
<evidence type="ECO:0000256" key="1">
    <source>
        <dbReference type="ARBA" id="ARBA00004141"/>
    </source>
</evidence>
<feature type="transmembrane region" description="Helical" evidence="8">
    <location>
        <begin position="176"/>
        <end position="195"/>
    </location>
</feature>
<comment type="subcellular location">
    <subcellularLocation>
        <location evidence="8">Cell membrane</location>
        <topology evidence="8">Multi-pass membrane protein</topology>
    </subcellularLocation>
    <subcellularLocation>
        <location evidence="1">Membrane</location>
        <topology evidence="1">Multi-pass membrane protein</topology>
    </subcellularLocation>
</comment>
<dbReference type="EC" id="2.5.1.74" evidence="8 9"/>
<keyword evidence="3 8" id="KW-1003">Cell membrane</keyword>
<dbReference type="NCBIfam" id="TIGR00751">
    <property type="entry name" value="menA"/>
    <property type="match status" value="1"/>
</dbReference>
<evidence type="ECO:0000256" key="3">
    <source>
        <dbReference type="ARBA" id="ARBA00022475"/>
    </source>
</evidence>
<keyword evidence="11" id="KW-1185">Reference proteome</keyword>
<feature type="transmembrane region" description="Helical" evidence="8">
    <location>
        <begin position="152"/>
        <end position="170"/>
    </location>
</feature>
<dbReference type="EMBL" id="JBIHSN010000002">
    <property type="protein sequence ID" value="MFH0266223.1"/>
    <property type="molecule type" value="Genomic_DNA"/>
</dbReference>
<dbReference type="Proteomes" id="UP001607151">
    <property type="component" value="Unassembled WGS sequence"/>
</dbReference>
<comment type="pathway">
    <text evidence="8">Quinol/quinone metabolism; menaquinone biosynthesis; menaquinol from 1,4-dihydroxy-2-naphthoate: step 1/2.</text>
</comment>
<evidence type="ECO:0000256" key="7">
    <source>
        <dbReference type="ARBA" id="ARBA00023136"/>
    </source>
</evidence>
<organism evidence="10 11">
    <name type="scientific">Vibrio rumoiensis</name>
    <dbReference type="NCBI Taxonomy" id="76258"/>
    <lineage>
        <taxon>Bacteria</taxon>
        <taxon>Pseudomonadati</taxon>
        <taxon>Pseudomonadota</taxon>
        <taxon>Gammaproteobacteria</taxon>
        <taxon>Vibrionales</taxon>
        <taxon>Vibrionaceae</taxon>
        <taxon>Vibrio</taxon>
    </lineage>
</organism>
<dbReference type="PIRSF" id="PIRSF005355">
    <property type="entry name" value="UBIAD1"/>
    <property type="match status" value="1"/>
</dbReference>
<evidence type="ECO:0000256" key="2">
    <source>
        <dbReference type="ARBA" id="ARBA00022428"/>
    </source>
</evidence>
<evidence type="ECO:0000256" key="6">
    <source>
        <dbReference type="ARBA" id="ARBA00022989"/>
    </source>
</evidence>
<feature type="transmembrane region" description="Helical" evidence="8">
    <location>
        <begin position="247"/>
        <end position="264"/>
    </location>
</feature>
<keyword evidence="5 8" id="KW-0812">Transmembrane</keyword>
<dbReference type="PANTHER" id="PTHR13929:SF0">
    <property type="entry name" value="UBIA PRENYLTRANSFERASE DOMAIN-CONTAINING PROTEIN 1"/>
    <property type="match status" value="1"/>
</dbReference>
<comment type="function">
    <text evidence="8">Conversion of 1,4-dihydroxy-2-naphthoate (DHNA) to demethylmenaquinone (DMK).</text>
</comment>
<keyword evidence="6 8" id="KW-1133">Transmembrane helix</keyword>
<dbReference type="CDD" id="cd13962">
    <property type="entry name" value="PT_UbiA_UBIAD1"/>
    <property type="match status" value="1"/>
</dbReference>
<dbReference type="NCBIfam" id="NF004750">
    <property type="entry name" value="PRK06080.1-2"/>
    <property type="match status" value="1"/>
</dbReference>
<keyword evidence="7 8" id="KW-0472">Membrane</keyword>
<feature type="transmembrane region" description="Helical" evidence="8">
    <location>
        <begin position="223"/>
        <end position="241"/>
    </location>
</feature>
<comment type="caution">
    <text evidence="10">The sequence shown here is derived from an EMBL/GenBank/DDBJ whole genome shotgun (WGS) entry which is preliminary data.</text>
</comment>
<feature type="transmembrane region" description="Helical" evidence="8">
    <location>
        <begin position="95"/>
        <end position="114"/>
    </location>
</feature>
<evidence type="ECO:0000256" key="8">
    <source>
        <dbReference type="HAMAP-Rule" id="MF_01937"/>
    </source>
</evidence>
<comment type="catalytic activity">
    <reaction evidence="8">
        <text>an all-trans-polyprenyl diphosphate + 1,4-dihydroxy-2-naphthoate + H(+) = a 2-demethylmenaquinol + CO2 + diphosphate</text>
        <dbReference type="Rhea" id="RHEA:26478"/>
        <dbReference type="Rhea" id="RHEA-COMP:9563"/>
        <dbReference type="Rhea" id="RHEA-COMP:9564"/>
        <dbReference type="ChEBI" id="CHEBI:11173"/>
        <dbReference type="ChEBI" id="CHEBI:15378"/>
        <dbReference type="ChEBI" id="CHEBI:16526"/>
        <dbReference type="ChEBI" id="CHEBI:33019"/>
        <dbReference type="ChEBI" id="CHEBI:55437"/>
        <dbReference type="ChEBI" id="CHEBI:58914"/>
        <dbReference type="EC" id="2.5.1.74"/>
    </reaction>
</comment>
<dbReference type="InterPro" id="IPR026046">
    <property type="entry name" value="UBIAD1"/>
</dbReference>
<protein>
    <recommendedName>
        <fullName evidence="8 9">1,4-dihydroxy-2-naphthoate octaprenyltransferase</fullName>
        <shortName evidence="8">DHNA-octaprenyltransferase</shortName>
        <ecNumber evidence="8 9">2.5.1.74</ecNumber>
    </recommendedName>
</protein>
<proteinExistence type="inferred from homology"/>
<evidence type="ECO:0000313" key="11">
    <source>
        <dbReference type="Proteomes" id="UP001607151"/>
    </source>
</evidence>
<reference evidence="10 11" key="1">
    <citation type="submission" date="2024-10" db="EMBL/GenBank/DDBJ databases">
        <authorList>
            <person name="Yibar A."/>
            <person name="Saticioglu I.B."/>
            <person name="Duman M."/>
            <person name="Ajmi N."/>
            <person name="Gurler F."/>
            <person name="Ay H."/>
            <person name="Onuk E."/>
            <person name="Guler S."/>
            <person name="Romalde J.L."/>
        </authorList>
    </citation>
    <scope>NUCLEOTIDE SEQUENCE [LARGE SCALE GENOMIC DNA]</scope>
    <source>
        <strain evidence="10 11">14-MA-B</strain>
    </source>
</reference>
<accession>A0ABW7IYI5</accession>
<dbReference type="HAMAP" id="MF_01937">
    <property type="entry name" value="MenA_1"/>
    <property type="match status" value="1"/>
</dbReference>
<feature type="transmembrane region" description="Helical" evidence="8">
    <location>
        <begin position="120"/>
        <end position="140"/>
    </location>
</feature>
<dbReference type="InterPro" id="IPR004657">
    <property type="entry name" value="MenA"/>
</dbReference>
<sequence length="302" mass="32908">MKSSFAIWLDAARPKTLLLAIAAIATGSSLAYADHHFSFAISVLALLTATLLQILSNLANDYGDAVQGTDNDDRIGPIRGMQQGIITQQGMKKAITINIVFIVISGLALVFYALQSPTSIAAFLFLGLLSIVSSIAYTMGSKPYGYIGLGDISVFIFFGLLAILGTYFLHTGTVKPSLLLPAIGSGLFSMGVLNINNMRDVENDTVSNKRTLVVRIGIEKAKCYHLGLLAFGWLTMAIYLVMHTQPIWLNVFMLLPLLLVFKHGKTIWNIQQAKQFVPMLPDMVKCAFITNIVFSIIMVVGQ</sequence>
<comment type="similarity">
    <text evidence="8">Belongs to the MenA family. Type 1 subfamily.</text>
</comment>
<evidence type="ECO:0000256" key="5">
    <source>
        <dbReference type="ARBA" id="ARBA00022692"/>
    </source>
</evidence>
<keyword evidence="4 8" id="KW-0808">Transferase</keyword>
<gene>
    <name evidence="8" type="primary">menA</name>
    <name evidence="10" type="ORF">ACGRQ9_12230</name>
</gene>
<dbReference type="PANTHER" id="PTHR13929">
    <property type="entry name" value="1,4-DIHYDROXY-2-NAPHTHOATE OCTAPRENYLTRANSFERASE"/>
    <property type="match status" value="1"/>
</dbReference>